<keyword evidence="4" id="KW-1185">Reference proteome</keyword>
<reference evidence="3" key="4">
    <citation type="submission" date="2019-03" db="UniProtKB">
        <authorList>
            <consortium name="EnsemblPlants"/>
        </authorList>
    </citation>
    <scope>IDENTIFICATION</scope>
</reference>
<protein>
    <submittedName>
        <fullName evidence="3">Uncharacterized protein</fullName>
    </submittedName>
</protein>
<reference evidence="4" key="2">
    <citation type="journal article" date="2017" name="Nat. Plants">
        <title>The Aegilops tauschii genome reveals multiple impacts of transposons.</title>
        <authorList>
            <person name="Zhao G."/>
            <person name="Zou C."/>
            <person name="Li K."/>
            <person name="Wang K."/>
            <person name="Li T."/>
            <person name="Gao L."/>
            <person name="Zhang X."/>
            <person name="Wang H."/>
            <person name="Yang Z."/>
            <person name="Liu X."/>
            <person name="Jiang W."/>
            <person name="Mao L."/>
            <person name="Kong X."/>
            <person name="Jiao Y."/>
            <person name="Jia J."/>
        </authorList>
    </citation>
    <scope>NUCLEOTIDE SEQUENCE [LARGE SCALE GENOMIC DNA]</scope>
    <source>
        <strain evidence="4">cv. AL8/78</strain>
    </source>
</reference>
<evidence type="ECO:0000313" key="4">
    <source>
        <dbReference type="Proteomes" id="UP000015105"/>
    </source>
</evidence>
<feature type="compositionally biased region" description="Polar residues" evidence="1">
    <location>
        <begin position="55"/>
        <end position="65"/>
    </location>
</feature>
<evidence type="ECO:0000256" key="2">
    <source>
        <dbReference type="SAM" id="SignalP"/>
    </source>
</evidence>
<accession>A0A453L0B4</accession>
<keyword evidence="2" id="KW-0732">Signal</keyword>
<evidence type="ECO:0000256" key="1">
    <source>
        <dbReference type="SAM" id="MobiDB-lite"/>
    </source>
</evidence>
<evidence type="ECO:0000313" key="3">
    <source>
        <dbReference type="EnsemblPlants" id="AET5Gv20576800.6"/>
    </source>
</evidence>
<feature type="signal peptide" evidence="2">
    <location>
        <begin position="1"/>
        <end position="19"/>
    </location>
</feature>
<reference evidence="3" key="5">
    <citation type="journal article" date="2021" name="G3 (Bethesda)">
        <title>Aegilops tauschii genome assembly Aet v5.0 features greater sequence contiguity and improved annotation.</title>
        <authorList>
            <person name="Wang L."/>
            <person name="Zhu T."/>
            <person name="Rodriguez J.C."/>
            <person name="Deal K.R."/>
            <person name="Dubcovsky J."/>
            <person name="McGuire P.E."/>
            <person name="Lux T."/>
            <person name="Spannagl M."/>
            <person name="Mayer K.F.X."/>
            <person name="Baldrich P."/>
            <person name="Meyers B.C."/>
            <person name="Huo N."/>
            <person name="Gu Y.Q."/>
            <person name="Zhou H."/>
            <person name="Devos K.M."/>
            <person name="Bennetzen J.L."/>
            <person name="Unver T."/>
            <person name="Budak H."/>
            <person name="Gulick P.J."/>
            <person name="Galiba G."/>
            <person name="Kalapos B."/>
            <person name="Nelson D.R."/>
            <person name="Li P."/>
            <person name="You F.M."/>
            <person name="Luo M.C."/>
            <person name="Dvorak J."/>
        </authorList>
    </citation>
    <scope>NUCLEOTIDE SEQUENCE [LARGE SCALE GENOMIC DNA]</scope>
    <source>
        <strain evidence="3">cv. AL8/78</strain>
    </source>
</reference>
<organism evidence="3 4">
    <name type="scientific">Aegilops tauschii subsp. strangulata</name>
    <name type="common">Goatgrass</name>
    <dbReference type="NCBI Taxonomy" id="200361"/>
    <lineage>
        <taxon>Eukaryota</taxon>
        <taxon>Viridiplantae</taxon>
        <taxon>Streptophyta</taxon>
        <taxon>Embryophyta</taxon>
        <taxon>Tracheophyta</taxon>
        <taxon>Spermatophyta</taxon>
        <taxon>Magnoliopsida</taxon>
        <taxon>Liliopsida</taxon>
        <taxon>Poales</taxon>
        <taxon>Poaceae</taxon>
        <taxon>BOP clade</taxon>
        <taxon>Pooideae</taxon>
        <taxon>Triticodae</taxon>
        <taxon>Triticeae</taxon>
        <taxon>Triticinae</taxon>
        <taxon>Aegilops</taxon>
    </lineage>
</organism>
<feature type="chain" id="PRO_5019091315" evidence="2">
    <location>
        <begin position="20"/>
        <end position="65"/>
    </location>
</feature>
<dbReference type="EnsemblPlants" id="AET5Gv20576800.6">
    <property type="protein sequence ID" value="AET5Gv20576800.6"/>
    <property type="gene ID" value="AET5Gv20576800"/>
</dbReference>
<sequence length="65" mass="7067">MRNTPLGLLLLVCVAALHADASQEAQLRRFIRSRRSSSNANNIDEPKIHVLPGQPSGTIGLNQYG</sequence>
<reference evidence="4" key="1">
    <citation type="journal article" date="2014" name="Science">
        <title>Ancient hybridizations among the ancestral genomes of bread wheat.</title>
        <authorList>
            <consortium name="International Wheat Genome Sequencing Consortium,"/>
            <person name="Marcussen T."/>
            <person name="Sandve S.R."/>
            <person name="Heier L."/>
            <person name="Spannagl M."/>
            <person name="Pfeifer M."/>
            <person name="Jakobsen K.S."/>
            <person name="Wulff B.B."/>
            <person name="Steuernagel B."/>
            <person name="Mayer K.F."/>
            <person name="Olsen O.A."/>
        </authorList>
    </citation>
    <scope>NUCLEOTIDE SEQUENCE [LARGE SCALE GENOMIC DNA]</scope>
    <source>
        <strain evidence="4">cv. AL8/78</strain>
    </source>
</reference>
<reference evidence="3" key="3">
    <citation type="journal article" date="2017" name="Nature">
        <title>Genome sequence of the progenitor of the wheat D genome Aegilops tauschii.</title>
        <authorList>
            <person name="Luo M.C."/>
            <person name="Gu Y.Q."/>
            <person name="Puiu D."/>
            <person name="Wang H."/>
            <person name="Twardziok S.O."/>
            <person name="Deal K.R."/>
            <person name="Huo N."/>
            <person name="Zhu T."/>
            <person name="Wang L."/>
            <person name="Wang Y."/>
            <person name="McGuire P.E."/>
            <person name="Liu S."/>
            <person name="Long H."/>
            <person name="Ramasamy R.K."/>
            <person name="Rodriguez J.C."/>
            <person name="Van S.L."/>
            <person name="Yuan L."/>
            <person name="Wang Z."/>
            <person name="Xia Z."/>
            <person name="Xiao L."/>
            <person name="Anderson O.D."/>
            <person name="Ouyang S."/>
            <person name="Liang Y."/>
            <person name="Zimin A.V."/>
            <person name="Pertea G."/>
            <person name="Qi P."/>
            <person name="Bennetzen J.L."/>
            <person name="Dai X."/>
            <person name="Dawson M.W."/>
            <person name="Muller H.G."/>
            <person name="Kugler K."/>
            <person name="Rivarola-Duarte L."/>
            <person name="Spannagl M."/>
            <person name="Mayer K.F.X."/>
            <person name="Lu F.H."/>
            <person name="Bevan M.W."/>
            <person name="Leroy P."/>
            <person name="Li P."/>
            <person name="You F.M."/>
            <person name="Sun Q."/>
            <person name="Liu Z."/>
            <person name="Lyons E."/>
            <person name="Wicker T."/>
            <person name="Salzberg S.L."/>
            <person name="Devos K.M."/>
            <person name="Dvorak J."/>
        </authorList>
    </citation>
    <scope>NUCLEOTIDE SEQUENCE [LARGE SCALE GENOMIC DNA]</scope>
    <source>
        <strain evidence="3">cv. AL8/78</strain>
    </source>
</reference>
<proteinExistence type="predicted"/>
<name>A0A453L0B4_AEGTS</name>
<dbReference type="Gramene" id="AET5Gv20576800.6">
    <property type="protein sequence ID" value="AET5Gv20576800.6"/>
    <property type="gene ID" value="AET5Gv20576800"/>
</dbReference>
<feature type="region of interest" description="Disordered" evidence="1">
    <location>
        <begin position="33"/>
        <end position="65"/>
    </location>
</feature>
<dbReference type="Proteomes" id="UP000015105">
    <property type="component" value="Chromosome 5D"/>
</dbReference>
<dbReference type="AlphaFoldDB" id="A0A453L0B4"/>